<dbReference type="EMBL" id="JBHUFL010000002">
    <property type="protein sequence ID" value="MFD1834567.1"/>
    <property type="molecule type" value="Genomic_DNA"/>
</dbReference>
<dbReference type="InterPro" id="IPR004680">
    <property type="entry name" value="Cit_transptr-like_dom"/>
</dbReference>
<feature type="transmembrane region" description="Helical" evidence="7">
    <location>
        <begin position="259"/>
        <end position="292"/>
    </location>
</feature>
<feature type="transmembrane region" description="Helical" evidence="7">
    <location>
        <begin position="312"/>
        <end position="329"/>
    </location>
</feature>
<keyword evidence="5 7" id="KW-0472">Membrane</keyword>
<name>A0ABW4PUS8_9MICO</name>
<keyword evidence="2" id="KW-0813">Transport</keyword>
<feature type="transmembrane region" description="Helical" evidence="7">
    <location>
        <begin position="82"/>
        <end position="101"/>
    </location>
</feature>
<feature type="transmembrane region" description="Helical" evidence="7">
    <location>
        <begin position="51"/>
        <end position="70"/>
    </location>
</feature>
<dbReference type="Proteomes" id="UP001597280">
    <property type="component" value="Unassembled WGS sequence"/>
</dbReference>
<keyword evidence="10" id="KW-1185">Reference proteome</keyword>
<feature type="transmembrane region" description="Helical" evidence="7">
    <location>
        <begin position="159"/>
        <end position="181"/>
    </location>
</feature>
<feature type="transmembrane region" description="Helical" evidence="7">
    <location>
        <begin position="434"/>
        <end position="457"/>
    </location>
</feature>
<gene>
    <name evidence="9" type="ORF">ACFSDA_05690</name>
</gene>
<comment type="caution">
    <text evidence="9">The sequence shown here is derived from an EMBL/GenBank/DDBJ whole genome shotgun (WGS) entry which is preliminary data.</text>
</comment>
<evidence type="ECO:0000256" key="3">
    <source>
        <dbReference type="ARBA" id="ARBA00022692"/>
    </source>
</evidence>
<evidence type="ECO:0000259" key="8">
    <source>
        <dbReference type="Pfam" id="PF03600"/>
    </source>
</evidence>
<protein>
    <submittedName>
        <fullName evidence="9">CitMHS family transporter</fullName>
    </submittedName>
</protein>
<feature type="domain" description="Citrate transporter-like" evidence="8">
    <location>
        <begin position="40"/>
        <end position="399"/>
    </location>
</feature>
<dbReference type="PANTHER" id="PTHR33362">
    <property type="entry name" value="SIALIC ACID TRAP TRANSPORTER PERMEASE PROTEIN SIAT-RELATED"/>
    <property type="match status" value="1"/>
</dbReference>
<feature type="compositionally biased region" description="Pro residues" evidence="6">
    <location>
        <begin position="1"/>
        <end position="10"/>
    </location>
</feature>
<evidence type="ECO:0000256" key="2">
    <source>
        <dbReference type="ARBA" id="ARBA00022448"/>
    </source>
</evidence>
<proteinExistence type="predicted"/>
<feature type="transmembrane region" description="Helical" evidence="7">
    <location>
        <begin position="201"/>
        <end position="223"/>
    </location>
</feature>
<evidence type="ECO:0000313" key="10">
    <source>
        <dbReference type="Proteomes" id="UP001597280"/>
    </source>
</evidence>
<evidence type="ECO:0000313" key="9">
    <source>
        <dbReference type="EMBL" id="MFD1834567.1"/>
    </source>
</evidence>
<dbReference type="InterPro" id="IPR004681">
    <property type="entry name" value="TRAP_DctM"/>
</dbReference>
<keyword evidence="4 7" id="KW-1133">Transmembrane helix</keyword>
<evidence type="ECO:0000256" key="7">
    <source>
        <dbReference type="SAM" id="Phobius"/>
    </source>
</evidence>
<evidence type="ECO:0000256" key="5">
    <source>
        <dbReference type="ARBA" id="ARBA00023136"/>
    </source>
</evidence>
<dbReference type="Pfam" id="PF03600">
    <property type="entry name" value="CitMHS"/>
    <property type="match status" value="1"/>
</dbReference>
<comment type="subcellular location">
    <subcellularLocation>
        <location evidence="1">Membrane</location>
        <topology evidence="1">Multi-pass membrane protein</topology>
    </subcellularLocation>
</comment>
<feature type="transmembrane region" description="Helical" evidence="7">
    <location>
        <begin position="25"/>
        <end position="45"/>
    </location>
</feature>
<sequence>MLAARRPPPSSSTQRREPQSSPREGATMLAVFGFATLAAFMVAVIRKWASAFVAIIAAPVLFAVIAGFGLQLPDMVMSGLETVAPTAVLLLFAILYFGVMMDNKLFDPVSNLIVRVSGGDPVKICVGTALLAMIVALDGDGTTSYMIICSAFLPIYRRLGINPLVIGTVAIISLGLISGTTPWGGAATRAISVLHLDPTTYLVDLVPSLVLTSATVLLIAFVLGLGQRRHVDPDAVAALRAEIAEQRDQPRTKVGWRMYANAVLTVMLMVLLVMGVAPLQVLFIGGFVIALFVNHPRLEDQAELIKRHATSAVPVVMLVLAAGVFTGILSETGMITAMADAVLSIVPHQLGGLMPLFTALISIPLGFFMSNDAFMFGVVPVLAESASSYGVDPMTTAHAAVVSQILHMAGPTSAPLWVLLGLLKAELGDLQRHVIPWAVLASLAFILMQVVTGTIPISL</sequence>
<organism evidence="9 10">
    <name type="scientific">Brachybacterium rhamnosum</name>
    <dbReference type="NCBI Taxonomy" id="173361"/>
    <lineage>
        <taxon>Bacteria</taxon>
        <taxon>Bacillati</taxon>
        <taxon>Actinomycetota</taxon>
        <taxon>Actinomycetes</taxon>
        <taxon>Micrococcales</taxon>
        <taxon>Dermabacteraceae</taxon>
        <taxon>Brachybacterium</taxon>
    </lineage>
</organism>
<evidence type="ECO:0000256" key="4">
    <source>
        <dbReference type="ARBA" id="ARBA00022989"/>
    </source>
</evidence>
<evidence type="ECO:0000256" key="6">
    <source>
        <dbReference type="SAM" id="MobiDB-lite"/>
    </source>
</evidence>
<keyword evidence="3 7" id="KW-0812">Transmembrane</keyword>
<feature type="region of interest" description="Disordered" evidence="6">
    <location>
        <begin position="1"/>
        <end position="22"/>
    </location>
</feature>
<evidence type="ECO:0000256" key="1">
    <source>
        <dbReference type="ARBA" id="ARBA00004141"/>
    </source>
</evidence>
<dbReference type="RefSeq" id="WP_343903841.1">
    <property type="nucleotide sequence ID" value="NZ_BAAAIS010000002.1"/>
</dbReference>
<dbReference type="NCBIfam" id="TIGR00784">
    <property type="entry name" value="citMHS"/>
    <property type="match status" value="1"/>
</dbReference>
<feature type="transmembrane region" description="Helical" evidence="7">
    <location>
        <begin position="350"/>
        <end position="369"/>
    </location>
</feature>
<feature type="transmembrane region" description="Helical" evidence="7">
    <location>
        <begin position="397"/>
        <end position="422"/>
    </location>
</feature>
<reference evidence="10" key="1">
    <citation type="journal article" date="2019" name="Int. J. Syst. Evol. Microbiol.">
        <title>The Global Catalogue of Microorganisms (GCM) 10K type strain sequencing project: providing services to taxonomists for standard genome sequencing and annotation.</title>
        <authorList>
            <consortium name="The Broad Institute Genomics Platform"/>
            <consortium name="The Broad Institute Genome Sequencing Center for Infectious Disease"/>
            <person name="Wu L."/>
            <person name="Ma J."/>
        </authorList>
    </citation>
    <scope>NUCLEOTIDE SEQUENCE [LARGE SCALE GENOMIC DNA]</scope>
    <source>
        <strain evidence="10">JCM 11650</strain>
    </source>
</reference>
<accession>A0ABW4PUS8</accession>
<dbReference type="InterPro" id="IPR014738">
    <property type="entry name" value="Citrate_transporter"/>
</dbReference>